<dbReference type="KEGG" id="cnr:EB819_04745"/>
<protein>
    <recommendedName>
        <fullName evidence="1">Type-2 restriction enzyme</fullName>
        <ecNumber evidence="1">3.1.21.4</ecNumber>
    </recommendedName>
</protein>
<accession>A0A1E5UDD9</accession>
<dbReference type="PIRSF" id="PIRSF016080">
    <property type="entry name" value="Restrict_endonuc_II_DpmII"/>
    <property type="match status" value="1"/>
</dbReference>
<dbReference type="InterPro" id="IPR007637">
    <property type="entry name" value="Restrct_endonuc_II_DpnII-like"/>
</dbReference>
<evidence type="ECO:0000259" key="2">
    <source>
        <dbReference type="Pfam" id="PF04556"/>
    </source>
</evidence>
<keyword evidence="1" id="KW-0255">Endonuclease</keyword>
<dbReference type="PATRIC" id="fig|237258.4.peg.103"/>
<comment type="similarity">
    <text evidence="1">Belongs to the DpnII type II restriction endonuclease family.</text>
</comment>
<dbReference type="RefSeq" id="WP_069798920.1">
    <property type="nucleotide sequence ID" value="NZ_CP034157.1"/>
</dbReference>
<dbReference type="EC" id="3.1.21.4" evidence="1"/>
<comment type="caution">
    <text evidence="3">The sequence shown here is derived from an EMBL/GenBank/DDBJ whole genome shotgun (WGS) entry which is preliminary data.</text>
</comment>
<dbReference type="GO" id="GO:0003677">
    <property type="term" value="F:DNA binding"/>
    <property type="evidence" value="ECO:0007669"/>
    <property type="project" value="UniProtKB-UniRule"/>
</dbReference>
<dbReference type="EMBL" id="MKGI01000064">
    <property type="protein sequence ID" value="OEL10934.1"/>
    <property type="molecule type" value="Genomic_DNA"/>
</dbReference>
<evidence type="ECO:0000256" key="1">
    <source>
        <dbReference type="PIRNR" id="PIRNR016080"/>
    </source>
</evidence>
<dbReference type="InterPro" id="IPR021191">
    <property type="entry name" value="Restrct_endonuc_II_DpnII"/>
</dbReference>
<gene>
    <name evidence="3" type="primary">mjaIIIR</name>
    <name evidence="3" type="ORF">BHF72_2523</name>
</gene>
<dbReference type="AlphaFoldDB" id="A0A1E5UDD9"/>
<keyword evidence="1" id="KW-0540">Nuclease</keyword>
<organism evidence="3 4">
    <name type="scientific">Cloacibacterium normanense</name>
    <dbReference type="NCBI Taxonomy" id="237258"/>
    <lineage>
        <taxon>Bacteria</taxon>
        <taxon>Pseudomonadati</taxon>
        <taxon>Bacteroidota</taxon>
        <taxon>Flavobacteriia</taxon>
        <taxon>Flavobacteriales</taxon>
        <taxon>Weeksellaceae</taxon>
    </lineage>
</organism>
<dbReference type="GO" id="GO:0009307">
    <property type="term" value="P:DNA restriction-modification system"/>
    <property type="evidence" value="ECO:0007669"/>
    <property type="project" value="UniProtKB-UniRule"/>
</dbReference>
<keyword evidence="1 3" id="KW-0378">Hydrolase</keyword>
<feature type="domain" description="Restriction endonuclease type II DpnII-like" evidence="2">
    <location>
        <begin position="17"/>
        <end position="294"/>
    </location>
</feature>
<reference evidence="3 4" key="1">
    <citation type="submission" date="2016-09" db="EMBL/GenBank/DDBJ databases">
        <authorList>
            <person name="Capua I."/>
            <person name="De Benedictis P."/>
            <person name="Joannis T."/>
            <person name="Lombin L.H."/>
            <person name="Cattoli G."/>
        </authorList>
    </citation>
    <scope>NUCLEOTIDE SEQUENCE [LARGE SCALE GENOMIC DNA]</scope>
    <source>
        <strain evidence="3 4">NRS-1</strain>
    </source>
</reference>
<dbReference type="GO" id="GO:0009036">
    <property type="term" value="F:type II site-specific deoxyribonuclease activity"/>
    <property type="evidence" value="ECO:0007669"/>
    <property type="project" value="UniProtKB-UniRule"/>
</dbReference>
<dbReference type="Pfam" id="PF04556">
    <property type="entry name" value="DpnII"/>
    <property type="match status" value="1"/>
</dbReference>
<dbReference type="STRING" id="237258.SAMN04489756_11391"/>
<evidence type="ECO:0000313" key="4">
    <source>
        <dbReference type="Proteomes" id="UP000095601"/>
    </source>
</evidence>
<dbReference type="Proteomes" id="UP000095601">
    <property type="component" value="Unassembled WGS sequence"/>
</dbReference>
<comment type="catalytic activity">
    <reaction evidence="1">
        <text>Endonucleolytic cleavage of DNA to give specific double-stranded fragments with terminal 5'-phosphates.</text>
        <dbReference type="EC" id="3.1.21.4"/>
    </reaction>
</comment>
<proteinExistence type="inferred from homology"/>
<name>A0A1E5UDD9_9FLAO</name>
<sequence>MNKLTTLLNLESDDELFKLITSTFKEKITQWDYFVDWNKVFRNITPIEKELNLLNVLIGKENIEEEAFALIKEYPQVLRAFPTLIAIRENSIDILIETKNFIYKRFSFTNSLLTDEDCEEAVEFLMKSGIGELLRDKKIKNLVDYATGVEVGLDSNGRKNRGGTLMESLVEDFVAETCNELNIGYMAQATASKIKRDWNIDVKVDKSSRIIDFAINKNGKLYFIECNFYGGGGSKLKSTATEYVEMNKFWTEQGIEFIWITDGAGWKSTLKPLREYFDKTDYLLNLEMLKKYFLNIIKN</sequence>
<evidence type="ECO:0000313" key="3">
    <source>
        <dbReference type="EMBL" id="OEL10934.1"/>
    </source>
</evidence>
<keyword evidence="1" id="KW-0680">Restriction system</keyword>
<keyword evidence="4" id="KW-1185">Reference proteome</keyword>
<dbReference type="OrthoDB" id="9771872at2"/>
<comment type="function">
    <text evidence="1">A P subtype restriction enzyme that recognizes the double-stranded unmethylated sequence 5'-GATC-3'.</text>
</comment>